<dbReference type="EMBL" id="CP071090">
    <property type="protein sequence ID" value="QSQ25346.1"/>
    <property type="molecule type" value="Genomic_DNA"/>
</dbReference>
<accession>A0ABX7P4I1</accession>
<protein>
    <submittedName>
        <fullName evidence="8">Cytochrome P450</fullName>
    </submittedName>
</protein>
<sequence length="454" mass="51855">MSAAREAPGPKGHWFWGSLRERRKESLHFFLRMHREHGRVAQWRMGPVNRVISLVDPEHVRHVLVEHVGRYTKGFGGKRLSAMLGNGLLTSEGDFWKRQRRLAQPAFHRERLVPMVRVMEEEGRRMLERWRERPDSSAPLDLAEEMARTTLSIASRALFSTQVIGEAGRVLPALTVAQQEVNGRVLALLPLPLALPTPGNRAFLRARRTLDAVVFDIIARRRRGETTGQDLLAMLMEARDADTGEGMTDAQLRDELMTLFIAGYETTANALAWTWSLLSQHPEVEERARAEVARVLGERVPEAEDIPRLRYLSQVLEESMRLHPPAWVLVRQALEDDVLDGFRIPADPRLIVAISPWTIHRQPDLWPDPERFDPDRFTPERAAGRPRLAYLPFGAGQRLCIGTHFAMMEMVLLLAQVLRRYRLRRVPGTKEEQEPLVALRPRGGVPMYLEPLDA</sequence>
<dbReference type="PANTHER" id="PTHR24291:SF50">
    <property type="entry name" value="BIFUNCTIONAL ALBAFLAVENONE MONOOXYGENASE_TERPENE SYNTHASE"/>
    <property type="match status" value="1"/>
</dbReference>
<keyword evidence="4 7" id="KW-0560">Oxidoreductase</keyword>
<evidence type="ECO:0000256" key="6">
    <source>
        <dbReference type="ARBA" id="ARBA00023033"/>
    </source>
</evidence>
<keyword evidence="3 7" id="KW-0479">Metal-binding</keyword>
<dbReference type="Proteomes" id="UP000662747">
    <property type="component" value="Chromosome"/>
</dbReference>
<dbReference type="InterPro" id="IPR036396">
    <property type="entry name" value="Cyt_P450_sf"/>
</dbReference>
<dbReference type="PROSITE" id="PS00086">
    <property type="entry name" value="CYTOCHROME_P450"/>
    <property type="match status" value="1"/>
</dbReference>
<dbReference type="SUPFAM" id="SSF48264">
    <property type="entry name" value="Cytochrome P450"/>
    <property type="match status" value="1"/>
</dbReference>
<keyword evidence="5 7" id="KW-0408">Iron</keyword>
<name>A0ABX7P4I1_9BACT</name>
<gene>
    <name evidence="8" type="ORF">JY651_10645</name>
</gene>
<evidence type="ECO:0000256" key="7">
    <source>
        <dbReference type="RuleBase" id="RU000461"/>
    </source>
</evidence>
<keyword evidence="6 7" id="KW-0503">Monooxygenase</keyword>
<dbReference type="InterPro" id="IPR002401">
    <property type="entry name" value="Cyt_P450_E_grp-I"/>
</dbReference>
<organism evidence="8 9">
    <name type="scientific">Pyxidicoccus parkwayensis</name>
    <dbReference type="NCBI Taxonomy" id="2813578"/>
    <lineage>
        <taxon>Bacteria</taxon>
        <taxon>Pseudomonadati</taxon>
        <taxon>Myxococcota</taxon>
        <taxon>Myxococcia</taxon>
        <taxon>Myxococcales</taxon>
        <taxon>Cystobacterineae</taxon>
        <taxon>Myxococcaceae</taxon>
        <taxon>Pyxidicoccus</taxon>
    </lineage>
</organism>
<dbReference type="RefSeq" id="WP_206726901.1">
    <property type="nucleotide sequence ID" value="NZ_CP071090.1"/>
</dbReference>
<evidence type="ECO:0000256" key="4">
    <source>
        <dbReference type="ARBA" id="ARBA00023002"/>
    </source>
</evidence>
<dbReference type="PRINTS" id="PR00463">
    <property type="entry name" value="EP450I"/>
</dbReference>
<evidence type="ECO:0000256" key="2">
    <source>
        <dbReference type="ARBA" id="ARBA00022617"/>
    </source>
</evidence>
<dbReference type="CDD" id="cd20620">
    <property type="entry name" value="CYP132-like"/>
    <property type="match status" value="1"/>
</dbReference>
<evidence type="ECO:0000256" key="3">
    <source>
        <dbReference type="ARBA" id="ARBA00022723"/>
    </source>
</evidence>
<proteinExistence type="inferred from homology"/>
<evidence type="ECO:0000256" key="5">
    <source>
        <dbReference type="ARBA" id="ARBA00023004"/>
    </source>
</evidence>
<reference evidence="8 9" key="1">
    <citation type="submission" date="2021-02" db="EMBL/GenBank/DDBJ databases">
        <title>De Novo genome assembly of isolated myxobacteria.</title>
        <authorList>
            <person name="Stevens D.C."/>
        </authorList>
    </citation>
    <scope>NUCLEOTIDE SEQUENCE [LARGE SCALE GENOMIC DNA]</scope>
    <source>
        <strain evidence="9">SCPEA02</strain>
    </source>
</reference>
<dbReference type="InterPro" id="IPR001128">
    <property type="entry name" value="Cyt_P450"/>
</dbReference>
<evidence type="ECO:0000256" key="1">
    <source>
        <dbReference type="ARBA" id="ARBA00010617"/>
    </source>
</evidence>
<dbReference type="Pfam" id="PF00067">
    <property type="entry name" value="p450"/>
    <property type="match status" value="1"/>
</dbReference>
<keyword evidence="9" id="KW-1185">Reference proteome</keyword>
<dbReference type="PRINTS" id="PR00385">
    <property type="entry name" value="P450"/>
</dbReference>
<dbReference type="Gene3D" id="1.10.630.10">
    <property type="entry name" value="Cytochrome P450"/>
    <property type="match status" value="1"/>
</dbReference>
<comment type="similarity">
    <text evidence="1 7">Belongs to the cytochrome P450 family.</text>
</comment>
<dbReference type="PANTHER" id="PTHR24291">
    <property type="entry name" value="CYTOCHROME P450 FAMILY 4"/>
    <property type="match status" value="1"/>
</dbReference>
<dbReference type="InterPro" id="IPR050196">
    <property type="entry name" value="Cytochrome_P450_Monoox"/>
</dbReference>
<evidence type="ECO:0000313" key="9">
    <source>
        <dbReference type="Proteomes" id="UP000662747"/>
    </source>
</evidence>
<dbReference type="InterPro" id="IPR017972">
    <property type="entry name" value="Cyt_P450_CS"/>
</dbReference>
<evidence type="ECO:0000313" key="8">
    <source>
        <dbReference type="EMBL" id="QSQ25346.1"/>
    </source>
</evidence>
<keyword evidence="2 7" id="KW-0349">Heme</keyword>